<dbReference type="CDD" id="cd00146">
    <property type="entry name" value="PKD"/>
    <property type="match status" value="1"/>
</dbReference>
<evidence type="ECO:0000313" key="5">
    <source>
        <dbReference type="EMBL" id="TMM52155.1"/>
    </source>
</evidence>
<dbReference type="OrthoDB" id="1113138at2"/>
<dbReference type="PANTHER" id="PTHR32305">
    <property type="match status" value="1"/>
</dbReference>
<dbReference type="Pfam" id="PF13004">
    <property type="entry name" value="BACON"/>
    <property type="match status" value="1"/>
</dbReference>
<accession>A0A5S3PDZ2</accession>
<feature type="region of interest" description="Disordered" evidence="1">
    <location>
        <begin position="568"/>
        <end position="597"/>
    </location>
</feature>
<evidence type="ECO:0000259" key="4">
    <source>
        <dbReference type="Pfam" id="PF19408"/>
    </source>
</evidence>
<protein>
    <recommendedName>
        <fullName evidence="7">RHS repeat-associated core domain-containing protein</fullName>
    </recommendedName>
</protein>
<dbReference type="Gene3D" id="2.180.10.10">
    <property type="entry name" value="RHS repeat-associated core"/>
    <property type="match status" value="1"/>
</dbReference>
<feature type="domain" description="BACON" evidence="3">
    <location>
        <begin position="63"/>
        <end position="116"/>
    </location>
</feature>
<proteinExistence type="predicted"/>
<dbReference type="Pfam" id="PF19408">
    <property type="entry name" value="PKD_6"/>
    <property type="match status" value="2"/>
</dbReference>
<dbReference type="InterPro" id="IPR022385">
    <property type="entry name" value="Rhs_assc_core"/>
</dbReference>
<dbReference type="InterPro" id="IPR045829">
    <property type="entry name" value="PKD_6"/>
</dbReference>
<keyword evidence="6" id="KW-1185">Reference proteome</keyword>
<organism evidence="5 6">
    <name type="scientific">Maribacter algarum</name>
    <name type="common">ex Zhang et al. 2020</name>
    <dbReference type="NCBI Taxonomy" id="2578118"/>
    <lineage>
        <taxon>Bacteria</taxon>
        <taxon>Pseudomonadati</taxon>
        <taxon>Bacteroidota</taxon>
        <taxon>Flavobacteriia</taxon>
        <taxon>Flavobacteriales</taxon>
        <taxon>Flavobacteriaceae</taxon>
        <taxon>Maribacter</taxon>
    </lineage>
</organism>
<evidence type="ECO:0000256" key="2">
    <source>
        <dbReference type="SAM" id="SignalP"/>
    </source>
</evidence>
<dbReference type="Proteomes" id="UP000310314">
    <property type="component" value="Unassembled WGS sequence"/>
</dbReference>
<dbReference type="PANTHER" id="PTHR32305:SF15">
    <property type="entry name" value="PROTEIN RHSA-RELATED"/>
    <property type="match status" value="1"/>
</dbReference>
<evidence type="ECO:0000259" key="3">
    <source>
        <dbReference type="Pfam" id="PF13004"/>
    </source>
</evidence>
<feature type="domain" description="PKD-like" evidence="4">
    <location>
        <begin position="480"/>
        <end position="550"/>
    </location>
</feature>
<evidence type="ECO:0000256" key="1">
    <source>
        <dbReference type="SAM" id="MobiDB-lite"/>
    </source>
</evidence>
<dbReference type="NCBIfam" id="TIGR03696">
    <property type="entry name" value="Rhs_assc_core"/>
    <property type="match status" value="1"/>
</dbReference>
<sequence length="2161" mass="235408">MKLSNHTKIRIIIVLAMFLGISSEINAQGGGCFAAGTNLSFPASGGTQNSAVQGGCSDGSTYEWQIGSKPSWVSAFANGTTSVTVIASANTQGARTGTVQLVKNGSQIGVFSVSQAAGQVTVGQVSITSGPTQRCSGSGTSDFNASATNASSYSWTLTPGAGTINSSGTVTWNSSYIGTAIVQVTANGPNNSTSTASRNVSVVGVSTPSLQTNLNEICSGEQATLTMGPLQSSVRYQLLRNGTVTGQEVTTNSNGQPGGISWDVFSGGTYSVRGTQLGGLGCSNTWGTLVIDENAGLGNPSINGPSQLCSGTAQTDFNISGNNGTNTYVWSILNGGPATINSSTGLVTWNGSTSTATIRLTATSECGTTTNINKSVSFDLISTPGLQANMNEFCTGDQVMLSLGPLQSSVRYELLKDGIFTGFEVTTDSNGQPGGTSWDVSSGGTYSVRATKSTGLNCSITYGSLPIIEKANLGNPVLSDPGTRCRQTGTSTLNVTGGSSANTYSWTLTNAGSSTINGSGTSATINWPASFSGTAIAAVEITSECGTTTTLSRLIVVTEPDIWYADTDGDNYEDPGGATQQSCTQPAGNWTNTPQGPDQCPLQPAPGTGTNGCDPDCADGYFRPSGSNDPPPAGNYVPVEFSFQEAGGIAYAELVFPNGSCTQPYEITFLDPIDEWATFTFNSATNSMAIEVEQFVSVNGSSSRGTGSRVAINGIQVGILGANQTGPPVFPTCDLTTIRVDGTDIPLATDIDYPISSDTKAIQIVFDPLGCAGEITLKDYNNPNDTPEWSTWLSYAPVGNSTFNFTTQDNNTGQSRIAYIGIYKLDNDEFLGLFRISQTSCLDMEWYPDQDGDGQGDATAVPRGGCDAPTDETYSFVKNNNDLCPFEAGTLENQGCPPGTAPENRNTVTTLTYDIGENLTVGSKFYFDEIGKLEQVQAWDIKSDSIWTSATLYDEFGFVALQTLSAPIKPGSNFEFKEGFIKKADNVTDYALDDYDGVNREEPLPVGDADEVPNNIASATLGWYYSENNIREGFQDVTNFPFTKSIYSDLNPGKMLRIVGGNKINGEWSQKYAFSMKASDELSLTPAFGDVKYSDFEITKTISRDVHGVENVEFTDSDGKLLATARSGPEGAESPLLNVDIPEQGFIDIHIPEGITGFTVSNPSEVTIYNLITEQKETDGTVNLSNGFYRVAVNDMINFIKGSIYVSYKVNYYDYSLNVYDEADRLVKSYQPLASIIAEKPVSTYIYDALGQLIEISSPDEGSTQFKYRENGQIRFSQDSKQKDPNDDGDYSDSEFSYFNYDSAGRLVESGVYIEDSITFVNSNSIIENELDDINLDTDGLANASCKEQKFTLYDKLDTSALHNALSVEGIGTSNYPVQKFLSGNVSKTYTVQTNASSSTWYSYDIYGRIEWVIQQIDGLGVKTIDYEYYPISGQIYKIYYQKHVPSERFIHRYNYNEADKLVTVETSTDDSTFILNANHSYYENGSLKRTELADGVQGVDYIYNLNGLIKGINHPSLDSNNDPSKDSNDLFGMQIDYHSDDYKRDVSSVTSPTYGTDRLNGDIKGVRWKNDAIPGMTNELMYAYEYNRNNWLLSADFDGNGDLGDTTEPIVTSIAVVENNQTLDLKASQSITLLADDGGEGFHAKDGSMFSARITQDAGGTTIMEGDYDVSNLTYDANGNILSLRRKKGSDGAGNAMDDLSYNYKTKTNQLEQVVDIDGDVPNAEDFETQLDSQNYVYNSIGQLIENKAANLTYQYNSNRLLIGIKRNNLNLVKFYYNDRFQRVRKESYLPNGFDIAKTTNYVRDIAGSILAIYTENTLVEQPIYGNNRIGVYYKQDDTSVYEIKDYLGNVRATFMKSNTDAIPRSASDYYPFGGSMPGRNLISDYRYSFQGQEKDIETGKESFDLRLWDSSIGRWISPDPEDEFYSPYLGIGNNPINHVDKKGDIIIVTDARAQAVVNQFMIAYPVLYQKLHSSSIVISIKVDDLNLGAAGTLRKQGESSLERNFGKSNVKDRYRIMPFHRKTKDHMYRNRYGNIVFTKIPTEPDFMYYKKSGKHAIGQRISTADAKKIFDNDPESLITSAELTLDENFGMTMQILAHELGHIEFGIDNDWLGFLWSLIEPEDFYWRGHSRGNPNGEHAIFREQGNDATPTTVISPRDF</sequence>
<evidence type="ECO:0008006" key="7">
    <source>
        <dbReference type="Google" id="ProtNLM"/>
    </source>
</evidence>
<keyword evidence="2" id="KW-0732">Signal</keyword>
<dbReference type="InterPro" id="IPR024361">
    <property type="entry name" value="BACON"/>
</dbReference>
<dbReference type="CDD" id="cd14948">
    <property type="entry name" value="BACON"/>
    <property type="match status" value="1"/>
</dbReference>
<feature type="signal peptide" evidence="2">
    <location>
        <begin position="1"/>
        <end position="27"/>
    </location>
</feature>
<gene>
    <name evidence="5" type="ORF">FEE95_20930</name>
</gene>
<comment type="caution">
    <text evidence="5">The sequence shown here is derived from an EMBL/GenBank/DDBJ whole genome shotgun (WGS) entry which is preliminary data.</text>
</comment>
<dbReference type="EMBL" id="VATY01000006">
    <property type="protein sequence ID" value="TMM52155.1"/>
    <property type="molecule type" value="Genomic_DNA"/>
</dbReference>
<evidence type="ECO:0000313" key="6">
    <source>
        <dbReference type="Proteomes" id="UP000310314"/>
    </source>
</evidence>
<dbReference type="RefSeq" id="WP_138659998.1">
    <property type="nucleotide sequence ID" value="NZ_VATY01000006.1"/>
</dbReference>
<feature type="compositionally biased region" description="Polar residues" evidence="1">
    <location>
        <begin position="578"/>
        <end position="596"/>
    </location>
</feature>
<feature type="chain" id="PRO_5024352024" description="RHS repeat-associated core domain-containing protein" evidence="2">
    <location>
        <begin position="28"/>
        <end position="2161"/>
    </location>
</feature>
<reference evidence="5 6" key="1">
    <citation type="submission" date="2019-05" db="EMBL/GenBank/DDBJ databases">
        <authorList>
            <person name="Zhang J.-Y."/>
            <person name="Feg X."/>
            <person name="Du Z.-J."/>
        </authorList>
    </citation>
    <scope>NUCLEOTIDE SEQUENCE [LARGE SCALE GENOMIC DNA]</scope>
    <source>
        <strain evidence="5 6">RZ26</strain>
    </source>
</reference>
<feature type="domain" description="PKD-like" evidence="4">
    <location>
        <begin position="301"/>
        <end position="371"/>
    </location>
</feature>
<dbReference type="InterPro" id="IPR050708">
    <property type="entry name" value="T6SS_VgrG/RHS"/>
</dbReference>
<name>A0A5S3PDZ2_9FLAO</name>